<keyword evidence="4" id="KW-1185">Reference proteome</keyword>
<name>A0A8H6WR61_9AGAR</name>
<dbReference type="AlphaFoldDB" id="A0A8H6WR61"/>
<dbReference type="OrthoDB" id="3235960at2759"/>
<feature type="transmembrane region" description="Helical" evidence="1">
    <location>
        <begin position="163"/>
        <end position="183"/>
    </location>
</feature>
<feature type="transmembrane region" description="Helical" evidence="1">
    <location>
        <begin position="189"/>
        <end position="210"/>
    </location>
</feature>
<evidence type="ECO:0000313" key="3">
    <source>
        <dbReference type="EMBL" id="KAF7326732.1"/>
    </source>
</evidence>
<sequence>MADKEKSRIPQRKAPDLDDDAEAAAARLWAVYVSEAEKYDKALVESWKSDMDGLLIFTLDAQSKAGLFSASLTAFIIESYKTLNRDSGDLTVQLLAQISLQLAASPNGTPIQIPPSTPGPFTPSATALICNILWFFSLGLSLACALIATLVQQCTQWSKLSPLLLHASLLSFFAGLVAFLIPVDRTMTAVAAALLFIVAAVYSTLTVLPLRYLDCPYRTPLSGSFWHFSQSLDQLLRRRRSRIDEGDADASYEAVNGLRPAPESMVEAMSRSAMQRSDERSERDHRALVWTMKSLADDVELETFVEAIPDLLWGPRTRRYSYENHIRRLVQNHEVQFTTRITTLLDSCDSGILPPNARKRRRITCYMALWAIGSLSRPIWSSGQSNFGVDFSSFTLVYGGLLEVSDEEIAPYFTSAKAMMLWSTFCALQSRLITLGQQLAACDSADVNPDLAKISSSIHETSKFFAAQGLIRHLSQTALIPDLQGIIDEMLYHVPYKILFQYLASSAQLKAPPYRWTETRDAIHTDPSVHFSVFNQELEYRLRQVISQLDRMNASEDITWLDITVAAFLSFWRPESAVSIPHSIIQFLNHRHSSSALKQVLGHGTSEMYLWSSFPTTLSCGSPSFGANMISRQDLLAALWRLASLNTHLRLKDQSLVVRLVSILEVLSEAETSLSHISNSIIALIKHRILYEITQTSFSSSFNHLIFPIETIVQVSDEDQQSVSNMMRARRQEARIYILAEFLQHCNSEVLPYRAVETLEAISHRTVPREGIHHAHQLRLADSVRGIFTAERFPDLLPVIINCECWTVYAKQPKFGPFEERPWLYDPVARGKIKDAFTHYEGKLGSIPDSSTLLVRLKKILQGLDSWHLQSDRLLLTSATESRPVRAPESTAFSETMT</sequence>
<comment type="caution">
    <text evidence="3">The sequence shown here is derived from an EMBL/GenBank/DDBJ whole genome shotgun (WGS) entry which is preliminary data.</text>
</comment>
<dbReference type="Pfam" id="PF20153">
    <property type="entry name" value="DUF6535"/>
    <property type="match status" value="1"/>
</dbReference>
<evidence type="ECO:0000259" key="2">
    <source>
        <dbReference type="Pfam" id="PF20153"/>
    </source>
</evidence>
<reference evidence="3" key="1">
    <citation type="submission" date="2020-05" db="EMBL/GenBank/DDBJ databases">
        <title>Mycena genomes resolve the evolution of fungal bioluminescence.</title>
        <authorList>
            <person name="Tsai I.J."/>
        </authorList>
    </citation>
    <scope>NUCLEOTIDE SEQUENCE</scope>
    <source>
        <strain evidence="3">CCC161011</strain>
    </source>
</reference>
<accession>A0A8H6WR61</accession>
<gene>
    <name evidence="3" type="ORF">MVEN_02592100</name>
</gene>
<feature type="domain" description="DUF6535" evidence="2">
    <location>
        <begin position="29"/>
        <end position="155"/>
    </location>
</feature>
<organism evidence="3 4">
    <name type="scientific">Mycena venus</name>
    <dbReference type="NCBI Taxonomy" id="2733690"/>
    <lineage>
        <taxon>Eukaryota</taxon>
        <taxon>Fungi</taxon>
        <taxon>Dikarya</taxon>
        <taxon>Basidiomycota</taxon>
        <taxon>Agaricomycotina</taxon>
        <taxon>Agaricomycetes</taxon>
        <taxon>Agaricomycetidae</taxon>
        <taxon>Agaricales</taxon>
        <taxon>Marasmiineae</taxon>
        <taxon>Mycenaceae</taxon>
        <taxon>Mycena</taxon>
    </lineage>
</organism>
<dbReference type="Proteomes" id="UP000620124">
    <property type="component" value="Unassembled WGS sequence"/>
</dbReference>
<feature type="transmembrane region" description="Helical" evidence="1">
    <location>
        <begin position="132"/>
        <end position="151"/>
    </location>
</feature>
<dbReference type="InterPro" id="IPR045338">
    <property type="entry name" value="DUF6535"/>
</dbReference>
<evidence type="ECO:0000313" key="4">
    <source>
        <dbReference type="Proteomes" id="UP000620124"/>
    </source>
</evidence>
<keyword evidence="1" id="KW-0472">Membrane</keyword>
<keyword evidence="1" id="KW-1133">Transmembrane helix</keyword>
<dbReference type="EMBL" id="JACAZI010000040">
    <property type="protein sequence ID" value="KAF7326732.1"/>
    <property type="molecule type" value="Genomic_DNA"/>
</dbReference>
<evidence type="ECO:0000256" key="1">
    <source>
        <dbReference type="SAM" id="Phobius"/>
    </source>
</evidence>
<keyword evidence="1" id="KW-0812">Transmembrane</keyword>
<protein>
    <recommendedName>
        <fullName evidence="2">DUF6535 domain-containing protein</fullName>
    </recommendedName>
</protein>
<proteinExistence type="predicted"/>